<evidence type="ECO:0000256" key="2">
    <source>
        <dbReference type="ARBA" id="ARBA00022801"/>
    </source>
</evidence>
<evidence type="ECO:0000256" key="3">
    <source>
        <dbReference type="ARBA" id="ARBA00022842"/>
    </source>
</evidence>
<protein>
    <submittedName>
        <fullName evidence="4">HAD-IB family hydrolase</fullName>
    </submittedName>
</protein>
<sequence>MSVLAIFDMDETLIACDSSTLWLAYLVEKGLAPAAMLETEKAMMQSYHAGELSMQSYMDFTLRPLAGKTVAEVDAMASDYVARIVPHQVYAQAQAQLQWHRQQQHTLLVISATADFIVRKVAAALGVTEVLAIALEQHQGRYTGATQGVLSFREGKVQRLNAWMRAYGHSLSGSYGYSDSVNDMPLLEAVDKPHVVNPSAGFQQMLQPRQWPQLRWQLPAAV</sequence>
<dbReference type="RefSeq" id="WP_105730094.1">
    <property type="nucleotide sequence ID" value="NZ_DAIPCI010000022.1"/>
</dbReference>
<keyword evidence="2 4" id="KW-0378">Hydrolase</keyword>
<comment type="caution">
    <text evidence="4">The sequence shown here is derived from an EMBL/GenBank/DDBJ whole genome shotgun (WGS) entry which is preliminary data.</text>
</comment>
<name>A0A2S9KD27_9BURK</name>
<dbReference type="SUPFAM" id="SSF56784">
    <property type="entry name" value="HAD-like"/>
    <property type="match status" value="1"/>
</dbReference>
<proteinExistence type="predicted"/>
<dbReference type="InterPro" id="IPR050582">
    <property type="entry name" value="HAD-like_SerB"/>
</dbReference>
<dbReference type="GO" id="GO:0016787">
    <property type="term" value="F:hydrolase activity"/>
    <property type="evidence" value="ECO:0007669"/>
    <property type="project" value="UniProtKB-KW"/>
</dbReference>
<dbReference type="Pfam" id="PF12710">
    <property type="entry name" value="HAD"/>
    <property type="match status" value="1"/>
</dbReference>
<organism evidence="4 5">
    <name type="scientific">Malikia spinosa</name>
    <dbReference type="NCBI Taxonomy" id="86180"/>
    <lineage>
        <taxon>Bacteria</taxon>
        <taxon>Pseudomonadati</taxon>
        <taxon>Pseudomonadota</taxon>
        <taxon>Betaproteobacteria</taxon>
        <taxon>Burkholderiales</taxon>
        <taxon>Comamonadaceae</taxon>
        <taxon>Malikia</taxon>
    </lineage>
</organism>
<dbReference type="GO" id="GO:0046872">
    <property type="term" value="F:metal ion binding"/>
    <property type="evidence" value="ECO:0007669"/>
    <property type="project" value="UniProtKB-KW"/>
</dbReference>
<dbReference type="PANTHER" id="PTHR43344:SF13">
    <property type="entry name" value="PHOSPHATASE RV3661-RELATED"/>
    <property type="match status" value="1"/>
</dbReference>
<dbReference type="InterPro" id="IPR036412">
    <property type="entry name" value="HAD-like_sf"/>
</dbReference>
<dbReference type="NCBIfam" id="TIGR01488">
    <property type="entry name" value="HAD-SF-IB"/>
    <property type="match status" value="1"/>
</dbReference>
<dbReference type="InterPro" id="IPR023214">
    <property type="entry name" value="HAD_sf"/>
</dbReference>
<evidence type="ECO:0000313" key="4">
    <source>
        <dbReference type="EMBL" id="PRD68353.1"/>
    </source>
</evidence>
<dbReference type="PANTHER" id="PTHR43344">
    <property type="entry name" value="PHOSPHOSERINE PHOSPHATASE"/>
    <property type="match status" value="1"/>
</dbReference>
<dbReference type="Gene3D" id="3.40.50.1000">
    <property type="entry name" value="HAD superfamily/HAD-like"/>
    <property type="match status" value="1"/>
</dbReference>
<keyword evidence="3" id="KW-0460">Magnesium</keyword>
<dbReference type="Gene3D" id="1.20.1440.100">
    <property type="entry name" value="SG protein - dephosphorylation function"/>
    <property type="match status" value="1"/>
</dbReference>
<dbReference type="EMBL" id="PVLR01000032">
    <property type="protein sequence ID" value="PRD68353.1"/>
    <property type="molecule type" value="Genomic_DNA"/>
</dbReference>
<dbReference type="OrthoDB" id="9784466at2"/>
<gene>
    <name evidence="4" type="ORF">C6P61_11595</name>
</gene>
<dbReference type="NCBIfam" id="TIGR01490">
    <property type="entry name" value="HAD-SF-IB-hyp1"/>
    <property type="match status" value="1"/>
</dbReference>
<dbReference type="CDD" id="cd02612">
    <property type="entry name" value="HAD_PGPPase"/>
    <property type="match status" value="1"/>
</dbReference>
<keyword evidence="1" id="KW-0479">Metal-binding</keyword>
<reference evidence="4 5" key="1">
    <citation type="submission" date="2018-03" db="EMBL/GenBank/DDBJ databases">
        <title>Comparative genomics illustrates the genes involved in a hyperalkaliphilic mechanisms of Serpentinomonas isolated from highly-alkaline calcium-rich serpentinized springs.</title>
        <authorList>
            <person name="Suzuki S."/>
            <person name="Ishii S."/>
            <person name="Walworth N."/>
            <person name="Bird L."/>
            <person name="Kuenen J.G."/>
            <person name="Nealson K.H."/>
        </authorList>
    </citation>
    <scope>NUCLEOTIDE SEQUENCE [LARGE SCALE GENOMIC DNA]</scope>
    <source>
        <strain evidence="4 5">83</strain>
    </source>
</reference>
<dbReference type="Proteomes" id="UP000238326">
    <property type="component" value="Unassembled WGS sequence"/>
</dbReference>
<dbReference type="InterPro" id="IPR006385">
    <property type="entry name" value="HAD_hydro_SerB1"/>
</dbReference>
<evidence type="ECO:0000313" key="5">
    <source>
        <dbReference type="Proteomes" id="UP000238326"/>
    </source>
</evidence>
<accession>A0A2S9KD27</accession>
<keyword evidence="5" id="KW-1185">Reference proteome</keyword>
<dbReference type="AlphaFoldDB" id="A0A2S9KD27"/>
<evidence type="ECO:0000256" key="1">
    <source>
        <dbReference type="ARBA" id="ARBA00022723"/>
    </source>
</evidence>